<accession>A0ABQ5R9Z0</accession>
<sequence length="137" mass="14298">MTDLTSQDRVTLKTAAFGAVFLVSNADPGFFAMFKESFAASGALAGATGLVKEVLTTGTLPQLPRRSPADVEAIVLPALERSMAILREKAPGEADNYRATVIAAVEQTAQATHGVNEREADVINKVRGALGAPLTGE</sequence>
<comment type="caution">
    <text evidence="1">The sequence shown here is derived from an EMBL/GenBank/DDBJ whole genome shotgun (WGS) entry which is preliminary data.</text>
</comment>
<protein>
    <submittedName>
        <fullName evidence="1">Uncharacterized protein</fullName>
    </submittedName>
</protein>
<name>A0ABQ5R9Z0_9ACTN</name>
<dbReference type="Proteomes" id="UP001144280">
    <property type="component" value="Unassembled WGS sequence"/>
</dbReference>
<dbReference type="RefSeq" id="WP_281904790.1">
    <property type="nucleotide sequence ID" value="NZ_BSDI01000073.1"/>
</dbReference>
<dbReference type="EMBL" id="BSDI01000073">
    <property type="protein sequence ID" value="GLI02962.1"/>
    <property type="molecule type" value="Genomic_DNA"/>
</dbReference>
<evidence type="ECO:0000313" key="2">
    <source>
        <dbReference type="Proteomes" id="UP001144280"/>
    </source>
</evidence>
<proteinExistence type="predicted"/>
<evidence type="ECO:0000313" key="1">
    <source>
        <dbReference type="EMBL" id="GLI02962.1"/>
    </source>
</evidence>
<organism evidence="1 2">
    <name type="scientific">Phytohabitans aurantiacus</name>
    <dbReference type="NCBI Taxonomy" id="3016789"/>
    <lineage>
        <taxon>Bacteria</taxon>
        <taxon>Bacillati</taxon>
        <taxon>Actinomycetota</taxon>
        <taxon>Actinomycetes</taxon>
        <taxon>Micromonosporales</taxon>
        <taxon>Micromonosporaceae</taxon>
    </lineage>
</organism>
<keyword evidence="2" id="KW-1185">Reference proteome</keyword>
<gene>
    <name evidence="1" type="ORF">Pa4123_82400</name>
</gene>
<reference evidence="1" key="1">
    <citation type="submission" date="2022-12" db="EMBL/GenBank/DDBJ databases">
        <title>New Phytohabitans aurantiacus sp. RD004123 nov., an actinomycete isolated from soil.</title>
        <authorList>
            <person name="Triningsih D.W."/>
            <person name="Harunari E."/>
            <person name="Igarashi Y."/>
        </authorList>
    </citation>
    <scope>NUCLEOTIDE SEQUENCE</scope>
    <source>
        <strain evidence="1">RD004123</strain>
    </source>
</reference>